<dbReference type="GeneID" id="303175308"/>
<evidence type="ECO:0000313" key="3">
    <source>
        <dbReference type="EMBL" id="PNG94254.1"/>
    </source>
</evidence>
<dbReference type="GO" id="GO:0004175">
    <property type="term" value="F:endopeptidase activity"/>
    <property type="evidence" value="ECO:0007669"/>
    <property type="project" value="UniProtKB-ARBA"/>
</dbReference>
<protein>
    <recommendedName>
        <fullName evidence="2">CAAX prenyl protease 2/Lysostaphin resistance protein A-like domain-containing protein</fullName>
    </recommendedName>
</protein>
<dbReference type="Pfam" id="PF02517">
    <property type="entry name" value="Rce1-like"/>
    <property type="match status" value="1"/>
</dbReference>
<evidence type="ECO:0000313" key="4">
    <source>
        <dbReference type="Proteomes" id="UP000236520"/>
    </source>
</evidence>
<gene>
    <name evidence="3" type="ORF">SMF913_10279</name>
</gene>
<feature type="transmembrane region" description="Helical" evidence="1">
    <location>
        <begin position="212"/>
        <end position="229"/>
    </location>
</feature>
<feature type="transmembrane region" description="Helical" evidence="1">
    <location>
        <begin position="188"/>
        <end position="205"/>
    </location>
</feature>
<organism evidence="3 4">
    <name type="scientific">Streptomyces malaysiensis</name>
    <dbReference type="NCBI Taxonomy" id="92644"/>
    <lineage>
        <taxon>Bacteria</taxon>
        <taxon>Bacillati</taxon>
        <taxon>Actinomycetota</taxon>
        <taxon>Actinomycetes</taxon>
        <taxon>Kitasatosporales</taxon>
        <taxon>Streptomycetaceae</taxon>
        <taxon>Streptomyces</taxon>
        <taxon>Streptomyces violaceusniger group</taxon>
    </lineage>
</organism>
<keyword evidence="1" id="KW-0812">Transmembrane</keyword>
<dbReference type="InterPro" id="IPR003675">
    <property type="entry name" value="Rce1/LyrA-like_dom"/>
</dbReference>
<feature type="domain" description="CAAX prenyl protease 2/Lysostaphin resistance protein A-like" evidence="2">
    <location>
        <begin position="131"/>
        <end position="221"/>
    </location>
</feature>
<dbReference type="RefSeq" id="WP_069869558.1">
    <property type="nucleotide sequence ID" value="NZ_BAAAHF010000030.1"/>
</dbReference>
<dbReference type="Proteomes" id="UP000236520">
    <property type="component" value="Unassembled WGS sequence"/>
</dbReference>
<dbReference type="EMBL" id="LJIW01000001">
    <property type="protein sequence ID" value="PNG94254.1"/>
    <property type="molecule type" value="Genomic_DNA"/>
</dbReference>
<evidence type="ECO:0000256" key="1">
    <source>
        <dbReference type="SAM" id="Phobius"/>
    </source>
</evidence>
<keyword evidence="1" id="KW-1133">Transmembrane helix</keyword>
<accession>A0A2J7Z1W1</accession>
<feature type="transmembrane region" description="Helical" evidence="1">
    <location>
        <begin position="20"/>
        <end position="38"/>
    </location>
</feature>
<proteinExistence type="predicted"/>
<keyword evidence="4" id="KW-1185">Reference proteome</keyword>
<evidence type="ECO:0000259" key="2">
    <source>
        <dbReference type="Pfam" id="PF02517"/>
    </source>
</evidence>
<sequence>MQDEPSVKGLTRRQELAETAVFLLLILPSMALSFLAVGQGALPFPLVAATTILRDAGLVALILLLLARARQSVAAIGWVRRTVGREIILGVVLSVPVLIGVTALNAALRTAHLSGPRTLPTGLVPAPRFGTLLLAVVLVAVVAVAEETIFRGYLLLRFTRLLRSRAGAVLLSSVVFSIGHGYEGSAGVLTVGVTGVVFAIVYLWRRSLVAPIVMHFCLDFITIVLVPLLR</sequence>
<keyword evidence="1" id="KW-0472">Membrane</keyword>
<reference evidence="3 4" key="1">
    <citation type="submission" date="2015-09" db="EMBL/GenBank/DDBJ databases">
        <title>Genome sequence, genome mining and natural product profiling of a biocontrol bacterium Streptomyces malaysiensis F913.</title>
        <authorList>
            <person name="Xu Y."/>
            <person name="Wei J."/>
            <person name="Xie J."/>
            <person name="Li T."/>
            <person name="Zhou Z."/>
        </authorList>
    </citation>
    <scope>NUCLEOTIDE SEQUENCE [LARGE SCALE GENOMIC DNA]</scope>
    <source>
        <strain evidence="3 4">F913</strain>
    </source>
</reference>
<dbReference type="AlphaFoldDB" id="A0A2J7Z1W1"/>
<name>A0A2J7Z1W1_STRMQ</name>
<dbReference type="GO" id="GO:0080120">
    <property type="term" value="P:CAAX-box protein maturation"/>
    <property type="evidence" value="ECO:0007669"/>
    <property type="project" value="UniProtKB-ARBA"/>
</dbReference>
<dbReference type="PANTHER" id="PTHR43592">
    <property type="entry name" value="CAAX AMINO TERMINAL PROTEASE"/>
    <property type="match status" value="1"/>
</dbReference>
<dbReference type="PANTHER" id="PTHR43592:SF15">
    <property type="entry name" value="CAAX AMINO TERMINAL PROTEASE FAMILY PROTEIN"/>
    <property type="match status" value="1"/>
</dbReference>
<feature type="transmembrane region" description="Helical" evidence="1">
    <location>
        <begin position="44"/>
        <end position="66"/>
    </location>
</feature>
<feature type="transmembrane region" description="Helical" evidence="1">
    <location>
        <begin position="128"/>
        <end position="145"/>
    </location>
</feature>
<comment type="caution">
    <text evidence="3">The sequence shown here is derived from an EMBL/GenBank/DDBJ whole genome shotgun (WGS) entry which is preliminary data.</text>
</comment>
<feature type="transmembrane region" description="Helical" evidence="1">
    <location>
        <begin position="87"/>
        <end position="108"/>
    </location>
</feature>